<protein>
    <submittedName>
        <fullName evidence="1">Uncharacterized protein</fullName>
    </submittedName>
</protein>
<dbReference type="EMBL" id="PFPB01000074">
    <property type="protein sequence ID" value="PIZ88509.1"/>
    <property type="molecule type" value="Genomic_DNA"/>
</dbReference>
<dbReference type="AlphaFoldDB" id="A0A2M7UX12"/>
<proteinExistence type="predicted"/>
<sequence length="242" mass="28288">MATLHVVTGDQYRTVDRRMREIKRQLDQDGGSPLNSEWVATKLQRIVEGKLVEEDVSSLLASWQEFYRDLFGLEVDFAGLSMPTQMKGFDRLIVVAQWMTPQRLYDKCAESFPCFPCSKRTNQNLNESVQSERTAKDGAYAVWFRDAVEADEELKNLSANDLKKENIPGITLEERLLMELKYFKETVQHLDRQSSTICSGSRYSDGSVPLVNWRLDRLFVDRYYREYFHRDMRSRRAVFVTL</sequence>
<accession>A0A2M7UX12</accession>
<evidence type="ECO:0000313" key="1">
    <source>
        <dbReference type="EMBL" id="PIZ88509.1"/>
    </source>
</evidence>
<comment type="caution">
    <text evidence="1">The sequence shown here is derived from an EMBL/GenBank/DDBJ whole genome shotgun (WGS) entry which is preliminary data.</text>
</comment>
<gene>
    <name evidence="1" type="ORF">COX90_04240</name>
</gene>
<dbReference type="Proteomes" id="UP000230760">
    <property type="component" value="Unassembled WGS sequence"/>
</dbReference>
<name>A0A2M7UX12_9BACT</name>
<evidence type="ECO:0000313" key="2">
    <source>
        <dbReference type="Proteomes" id="UP000230760"/>
    </source>
</evidence>
<organism evidence="1 2">
    <name type="scientific">Candidatus Nealsonbacteria bacterium CG_4_10_14_0_2_um_filter_38_17</name>
    <dbReference type="NCBI Taxonomy" id="1974680"/>
    <lineage>
        <taxon>Bacteria</taxon>
        <taxon>Candidatus Nealsoniibacteriota</taxon>
    </lineage>
</organism>
<reference evidence="2" key="1">
    <citation type="submission" date="2017-09" db="EMBL/GenBank/DDBJ databases">
        <title>Depth-based differentiation of microbial function through sediment-hosted aquifers and enrichment of novel symbionts in the deep terrestrial subsurface.</title>
        <authorList>
            <person name="Probst A.J."/>
            <person name="Ladd B."/>
            <person name="Jarett J.K."/>
            <person name="Geller-Mcgrath D.E."/>
            <person name="Sieber C.M.K."/>
            <person name="Emerson J.B."/>
            <person name="Anantharaman K."/>
            <person name="Thomas B.C."/>
            <person name="Malmstrom R."/>
            <person name="Stieglmeier M."/>
            <person name="Klingl A."/>
            <person name="Woyke T."/>
            <person name="Ryan C.M."/>
            <person name="Banfield J.F."/>
        </authorList>
    </citation>
    <scope>NUCLEOTIDE SEQUENCE [LARGE SCALE GENOMIC DNA]</scope>
</reference>